<dbReference type="RefSeq" id="WP_108386283.1">
    <property type="nucleotide sequence ID" value="NZ_QBUD01000004.1"/>
</dbReference>
<accession>A0A2T6KIS0</accession>
<dbReference type="InterPro" id="IPR043129">
    <property type="entry name" value="ATPase_NBD"/>
</dbReference>
<proteinExistence type="predicted"/>
<dbReference type="GO" id="GO:0016301">
    <property type="term" value="F:kinase activity"/>
    <property type="evidence" value="ECO:0007669"/>
    <property type="project" value="UniProtKB-KW"/>
</dbReference>
<evidence type="ECO:0000313" key="3">
    <source>
        <dbReference type="Proteomes" id="UP000244523"/>
    </source>
</evidence>
<dbReference type="PANTHER" id="PTHR43190">
    <property type="entry name" value="N-ACETYL-D-GLUCOSAMINE KINASE"/>
    <property type="match status" value="1"/>
</dbReference>
<dbReference type="EMBL" id="QBUD01000004">
    <property type="protein sequence ID" value="PUB15617.1"/>
    <property type="molecule type" value="Genomic_DNA"/>
</dbReference>
<evidence type="ECO:0000313" key="2">
    <source>
        <dbReference type="EMBL" id="PUB15617.1"/>
    </source>
</evidence>
<keyword evidence="3" id="KW-1185">Reference proteome</keyword>
<dbReference type="InterPro" id="IPR052519">
    <property type="entry name" value="Euk-type_GlcNAc_Kinase"/>
</dbReference>
<feature type="domain" description="ATPase BadF/BadG/BcrA/BcrD type" evidence="1">
    <location>
        <begin position="12"/>
        <end position="256"/>
    </location>
</feature>
<dbReference type="Gene3D" id="3.30.420.40">
    <property type="match status" value="2"/>
</dbReference>
<gene>
    <name evidence="2" type="ORF">C8N45_104237</name>
</gene>
<dbReference type="OrthoDB" id="63487at2"/>
<comment type="caution">
    <text evidence="2">The sequence shown here is derived from an EMBL/GenBank/DDBJ whole genome shotgun (WGS) entry which is preliminary data.</text>
</comment>
<keyword evidence="2" id="KW-0418">Kinase</keyword>
<dbReference type="PANTHER" id="PTHR43190:SF3">
    <property type="entry name" value="N-ACETYL-D-GLUCOSAMINE KINASE"/>
    <property type="match status" value="1"/>
</dbReference>
<dbReference type="Pfam" id="PF01869">
    <property type="entry name" value="BcrAD_BadFG"/>
    <property type="match status" value="1"/>
</dbReference>
<dbReference type="SUPFAM" id="SSF53067">
    <property type="entry name" value="Actin-like ATPase domain"/>
    <property type="match status" value="2"/>
</dbReference>
<name>A0A2T6KIS0_9RHOB</name>
<evidence type="ECO:0000259" key="1">
    <source>
        <dbReference type="Pfam" id="PF01869"/>
    </source>
</evidence>
<sequence length="298" mass="29644">MTHPTQTLLVAVDGGGTGCRAAIGTAAQGILAGATGGAANVTSDARAATANIISTVNAAAAKAGVAVETLERAQAHLGLAGIMTPQDSARIAAALPYGHTTVTDDRPTALTGALGGEDGFVLAVGTGAFAAAKTDGTFRTIGGWGLQLGDQASGAWLGRAGLQQVLLCHDGLAEHTDLTLALFAMFDNDPSRVVAFGVTATPGDFGTFAPRIIADASTGDPWGRAIMKTGADHLALCLDALGFAPGDTVCLTGGVGPHYAAYLPTRVLAGQTACRGSALDGAFQLAKSALLQSSGDCQ</sequence>
<protein>
    <submittedName>
        <fullName evidence="2">Glucosamine kinase</fullName>
    </submittedName>
</protein>
<reference evidence="2 3" key="1">
    <citation type="submission" date="2018-04" db="EMBL/GenBank/DDBJ databases">
        <title>Genomic Encyclopedia of Archaeal and Bacterial Type Strains, Phase II (KMG-II): from individual species to whole genera.</title>
        <authorList>
            <person name="Goeker M."/>
        </authorList>
    </citation>
    <scope>NUCLEOTIDE SEQUENCE [LARGE SCALE GENOMIC DNA]</scope>
    <source>
        <strain evidence="2 3">DSM 29955</strain>
    </source>
</reference>
<organism evidence="2 3">
    <name type="scientific">Yoonia sediminilitoris</name>
    <dbReference type="NCBI Taxonomy" id="1286148"/>
    <lineage>
        <taxon>Bacteria</taxon>
        <taxon>Pseudomonadati</taxon>
        <taxon>Pseudomonadota</taxon>
        <taxon>Alphaproteobacteria</taxon>
        <taxon>Rhodobacterales</taxon>
        <taxon>Paracoccaceae</taxon>
        <taxon>Yoonia</taxon>
    </lineage>
</organism>
<dbReference type="CDD" id="cd24082">
    <property type="entry name" value="ASKHA_NBD_GspK-like"/>
    <property type="match status" value="1"/>
</dbReference>
<dbReference type="Proteomes" id="UP000244523">
    <property type="component" value="Unassembled WGS sequence"/>
</dbReference>
<dbReference type="AlphaFoldDB" id="A0A2T6KIS0"/>
<keyword evidence="2" id="KW-0808">Transferase</keyword>
<dbReference type="InterPro" id="IPR002731">
    <property type="entry name" value="ATPase_BadF"/>
</dbReference>